<dbReference type="InterPro" id="IPR011009">
    <property type="entry name" value="Kinase-like_dom_sf"/>
</dbReference>
<dbReference type="CDD" id="cd00180">
    <property type="entry name" value="PKc"/>
    <property type="match status" value="1"/>
</dbReference>
<feature type="domain" description="Protein kinase" evidence="1">
    <location>
        <begin position="192"/>
        <end position="490"/>
    </location>
</feature>
<dbReference type="SUPFAM" id="SSF56112">
    <property type="entry name" value="Protein kinase-like (PK-like)"/>
    <property type="match status" value="1"/>
</dbReference>
<comment type="caution">
    <text evidence="2">The sequence shown here is derived from an EMBL/GenBank/DDBJ whole genome shotgun (WGS) entry which is preliminary data.</text>
</comment>
<dbReference type="EMBL" id="RYZI01000475">
    <property type="protein sequence ID" value="RWA05128.1"/>
    <property type="molecule type" value="Genomic_DNA"/>
</dbReference>
<dbReference type="STRING" id="363999.A0A439CSG2"/>
<dbReference type="InterPro" id="IPR000719">
    <property type="entry name" value="Prot_kinase_dom"/>
</dbReference>
<sequence length="1270" mass="144897">MTMMRPHDAELGLEILLRDCAVQHVDRPYRFWPFNTLSRLLTRERIEASLILIYGNDAKEYTNKIGPLYTDDSEINTKGPFLQPPKDRTYLRIFALLVLVGKESDIGLFLEDGVCDNDLPLRSGGHYSYVSRRGDTEPLECFSKWRMFEKEYFFMLQWRVTVPFFNVAEDKEPVVHHVFPPETILPWCVQNEATETRLMQGGFATVKPVHIDPFSHEFGKNPEEASIFAIKSLMVEDRNEFDKEVTAFRRFSGIIQPHLTHLLATYEFNGTYHMIFPWARLNLSNFWREGPLTREEGLGLEDLRWVSTQLLGLTAALSMIHNLQNGEADAFGRHGDIKPENILWFESDQQPRGVLALTDFGLTTFHRAQTRSRERNTTIGFSPTYRPPEIDIEGGTVSRASDIWSFGCVLLEMVCWILGGWTLVEAFSEARMSVETSNRFREDNYFSVVKLESGERHKFMIKKPVTDTDSKKRASSDELLRRLEIIHQRVQDDNNTEYILEPTPISRSTSNNTSTVLAVEAKPRAYGLEGRTRVTQRLSQHGRASTRHSIKVYESAGDKLSRTDKRLDSVNLAYKEERPAQLDHSEPRLVEKTQSVLEMINSTVRGALRSSPASEVCDVKFFVHWQLKQCLEEELEGNPDLAPILTISGDLSHSWAVSCLEYVGATWKEEGKQFLERLETWLGKEPPPQATTKKILEPQPSFILGDPTVVCFRGSVREVSALAQFLAWIAATFRLPESGKMTRSSVSFKHIPDTTNKVQEFEINLNRMKPLDDGTPGTCWTPLFPSTVMADGFDVPVYPGILGLQLPFEGMLEMADIICDVTLEHEEKGSGIYLDGISYLLYPTFYQNFQGQQSIIQWHLKEKSMDDGEDRDPALPPARDDEWTRIPDYDKLSSATTVLGYYKTAAVQLGTEVQVQHHHSPQLSITEIEKGMEVTINALNLGFSKVVNAGVGLGIRRRKAHQLALEKEKDQKYEQMLRYAQRKSVILFDTDKGNERAWMVSQLSMILELFNIWALRDNLPDIRYASSEADGGAAAFDVLSNSDYQKRDFDPSLPDVKIRDIIRLLYGRMRKMISQGIIGSGAWETPGLSLRSHRIVGWDWLELIDGFAQSVSQRRQVRSHEKWFKAKPCWLPFTESIPVFFGRQMGDLIAPKELDQVCQQWHPLPGGLANMYLAVSLRCNRILVAGGFPNLDWPFKDSSLFEPCQQCIQTPMRCTKQPQSLETGALQSVARPHAPDDGVVVFASGRKRVRRKKIRSKRSGWKKIIFWKRA</sequence>
<dbReference type="Gene3D" id="1.10.510.10">
    <property type="entry name" value="Transferase(Phosphotransferase) domain 1"/>
    <property type="match status" value="1"/>
</dbReference>
<evidence type="ECO:0000313" key="2">
    <source>
        <dbReference type="EMBL" id="RWA05128.1"/>
    </source>
</evidence>
<dbReference type="AlphaFoldDB" id="A0A439CSG2"/>
<proteinExistence type="predicted"/>
<reference evidence="2 3" key="1">
    <citation type="submission" date="2018-12" db="EMBL/GenBank/DDBJ databases">
        <title>Draft genome sequence of Xylaria grammica IHI A82.</title>
        <authorList>
            <person name="Buettner E."/>
            <person name="Kellner H."/>
        </authorList>
    </citation>
    <scope>NUCLEOTIDE SEQUENCE [LARGE SCALE GENOMIC DNA]</scope>
    <source>
        <strain evidence="2 3">IHI A82</strain>
    </source>
</reference>
<evidence type="ECO:0000259" key="1">
    <source>
        <dbReference type="PROSITE" id="PS50011"/>
    </source>
</evidence>
<dbReference type="SMART" id="SM00220">
    <property type="entry name" value="S_TKc"/>
    <property type="match status" value="1"/>
</dbReference>
<dbReference type="GO" id="GO:0005524">
    <property type="term" value="F:ATP binding"/>
    <property type="evidence" value="ECO:0007669"/>
    <property type="project" value="InterPro"/>
</dbReference>
<name>A0A439CSG2_9PEZI</name>
<dbReference type="GO" id="GO:0004674">
    <property type="term" value="F:protein serine/threonine kinase activity"/>
    <property type="evidence" value="ECO:0007669"/>
    <property type="project" value="TreeGrafter"/>
</dbReference>
<dbReference type="PROSITE" id="PS50011">
    <property type="entry name" value="PROTEIN_KINASE_DOM"/>
    <property type="match status" value="1"/>
</dbReference>
<keyword evidence="3" id="KW-1185">Reference proteome</keyword>
<accession>A0A439CSG2</accession>
<dbReference type="PANTHER" id="PTHR24359:SF37">
    <property type="entry name" value="PROTEIN KINASE DOMAIN-CONTAINING PROTEIN"/>
    <property type="match status" value="1"/>
</dbReference>
<gene>
    <name evidence="2" type="ORF">EKO27_g9974</name>
</gene>
<evidence type="ECO:0000313" key="3">
    <source>
        <dbReference type="Proteomes" id="UP000286045"/>
    </source>
</evidence>
<protein>
    <recommendedName>
        <fullName evidence="1">Protein kinase domain-containing protein</fullName>
    </recommendedName>
</protein>
<organism evidence="2 3">
    <name type="scientific">Xylaria grammica</name>
    <dbReference type="NCBI Taxonomy" id="363999"/>
    <lineage>
        <taxon>Eukaryota</taxon>
        <taxon>Fungi</taxon>
        <taxon>Dikarya</taxon>
        <taxon>Ascomycota</taxon>
        <taxon>Pezizomycotina</taxon>
        <taxon>Sordariomycetes</taxon>
        <taxon>Xylariomycetidae</taxon>
        <taxon>Xylariales</taxon>
        <taxon>Xylariaceae</taxon>
        <taxon>Xylaria</taxon>
    </lineage>
</organism>
<dbReference type="Proteomes" id="UP000286045">
    <property type="component" value="Unassembled WGS sequence"/>
</dbReference>
<dbReference type="Pfam" id="PF00069">
    <property type="entry name" value="Pkinase"/>
    <property type="match status" value="1"/>
</dbReference>
<dbReference type="PANTHER" id="PTHR24359">
    <property type="entry name" value="SERINE/THREONINE-PROTEIN KINASE SBK1"/>
    <property type="match status" value="1"/>
</dbReference>